<dbReference type="InterPro" id="IPR014031">
    <property type="entry name" value="Ketoacyl_synth_C"/>
</dbReference>
<sequence>MHPRSSVIVGYDMVSPLGTDPHAQWETACAGQSGIGPLTRFEINTEFPVRIAGQVPEFDAGPYPFLSPRKMANWRSPVFRHALLVVSRALEKSGLEITSELAPRTAVTFSSAVGGQDAVLEADRRMREAGKLPHPYTNPNSCINMVTGKVAILTGATGPIMSTITACATGAASLITGAMLIESGRADLAICGAVDFALVEPIVAGFATMNGAFRHKPQSPVAPEAASQPFSKDRRGFVISEGAGAVILASSQFAQAHGLGFDVGLAGWSMTADAHHFVAPYAPTVRRCIKESIDNAGIAPADIDSVNAHAASTRTGDAVEHEALLSVFGAKLPPVTANKSMTGHAMGASSAIESILAVSGMLAGKITPTINYVPDPEMPVDEMVTHLQAADQTFVLKNAFGFGGCNACLVFQRFS</sequence>
<name>A0A7W0HKG5_9BACT</name>
<dbReference type="PROSITE" id="PS00606">
    <property type="entry name" value="KS3_1"/>
    <property type="match status" value="1"/>
</dbReference>
<dbReference type="Pfam" id="PF00109">
    <property type="entry name" value="ketoacyl-synt"/>
    <property type="match status" value="1"/>
</dbReference>
<evidence type="ECO:0000256" key="2">
    <source>
        <dbReference type="ARBA" id="ARBA00022679"/>
    </source>
</evidence>
<dbReference type="EMBL" id="JACDUS010000003">
    <property type="protein sequence ID" value="MBA2881254.1"/>
    <property type="molecule type" value="Genomic_DNA"/>
</dbReference>
<dbReference type="PANTHER" id="PTHR11712">
    <property type="entry name" value="POLYKETIDE SYNTHASE-RELATED"/>
    <property type="match status" value="1"/>
</dbReference>
<proteinExistence type="inferred from homology"/>
<dbReference type="SUPFAM" id="SSF53901">
    <property type="entry name" value="Thiolase-like"/>
    <property type="match status" value="2"/>
</dbReference>
<keyword evidence="6" id="KW-1185">Reference proteome</keyword>
<reference evidence="5 6" key="1">
    <citation type="submission" date="2020-07" db="EMBL/GenBank/DDBJ databases">
        <title>Genomic Encyclopedia of Type Strains, Phase IV (KMG-IV): sequencing the most valuable type-strain genomes for metagenomic binning, comparative biology and taxonomic classification.</title>
        <authorList>
            <person name="Goeker M."/>
        </authorList>
    </citation>
    <scope>NUCLEOTIDE SEQUENCE [LARGE SCALE GENOMIC DNA]</scope>
    <source>
        <strain evidence="5 6">DSM 17721</strain>
    </source>
</reference>
<dbReference type="GO" id="GO:0004315">
    <property type="term" value="F:3-oxoacyl-[acyl-carrier-protein] synthase activity"/>
    <property type="evidence" value="ECO:0007669"/>
    <property type="project" value="UniProtKB-EC"/>
</dbReference>
<dbReference type="PANTHER" id="PTHR11712:SF336">
    <property type="entry name" value="3-OXOACYL-[ACYL-CARRIER-PROTEIN] SYNTHASE, MITOCHONDRIAL"/>
    <property type="match status" value="1"/>
</dbReference>
<dbReference type="Pfam" id="PF02801">
    <property type="entry name" value="Ketoacyl-synt_C"/>
    <property type="match status" value="1"/>
</dbReference>
<evidence type="ECO:0000256" key="3">
    <source>
        <dbReference type="RuleBase" id="RU003694"/>
    </source>
</evidence>
<comment type="caution">
    <text evidence="5">The sequence shown here is derived from an EMBL/GenBank/DDBJ whole genome shotgun (WGS) entry which is preliminary data.</text>
</comment>
<organism evidence="5 6">
    <name type="scientific">Desulfosalsimonas propionicica</name>
    <dbReference type="NCBI Taxonomy" id="332175"/>
    <lineage>
        <taxon>Bacteria</taxon>
        <taxon>Pseudomonadati</taxon>
        <taxon>Thermodesulfobacteriota</taxon>
        <taxon>Desulfobacteria</taxon>
        <taxon>Desulfobacterales</taxon>
        <taxon>Desulfosalsimonadaceae</taxon>
        <taxon>Desulfosalsimonas</taxon>
    </lineage>
</organism>
<dbReference type="Gene3D" id="3.40.47.10">
    <property type="match status" value="2"/>
</dbReference>
<dbReference type="InterPro" id="IPR020841">
    <property type="entry name" value="PKS_Beta-ketoAc_synthase_dom"/>
</dbReference>
<accession>A0A7W0HKG5</accession>
<dbReference type="GO" id="GO:0005829">
    <property type="term" value="C:cytosol"/>
    <property type="evidence" value="ECO:0007669"/>
    <property type="project" value="TreeGrafter"/>
</dbReference>
<dbReference type="RefSeq" id="WP_181550902.1">
    <property type="nucleotide sequence ID" value="NZ_JACDUS010000003.1"/>
</dbReference>
<keyword evidence="5" id="KW-0012">Acyltransferase</keyword>
<dbReference type="GO" id="GO:0006633">
    <property type="term" value="P:fatty acid biosynthetic process"/>
    <property type="evidence" value="ECO:0007669"/>
    <property type="project" value="InterPro"/>
</dbReference>
<evidence type="ECO:0000313" key="6">
    <source>
        <dbReference type="Proteomes" id="UP000525298"/>
    </source>
</evidence>
<dbReference type="Proteomes" id="UP000525298">
    <property type="component" value="Unassembled WGS sequence"/>
</dbReference>
<dbReference type="InterPro" id="IPR014030">
    <property type="entry name" value="Ketoacyl_synth_N"/>
</dbReference>
<evidence type="ECO:0000313" key="5">
    <source>
        <dbReference type="EMBL" id="MBA2881254.1"/>
    </source>
</evidence>
<dbReference type="SMART" id="SM00825">
    <property type="entry name" value="PKS_KS"/>
    <property type="match status" value="1"/>
</dbReference>
<dbReference type="AlphaFoldDB" id="A0A7W0HKG5"/>
<dbReference type="CDD" id="cd00834">
    <property type="entry name" value="KAS_I_II"/>
    <property type="match status" value="1"/>
</dbReference>
<gene>
    <name evidence="5" type="ORF">HNR65_001580</name>
</gene>
<comment type="similarity">
    <text evidence="1 3">Belongs to the thiolase-like superfamily. Beta-ketoacyl-ACP synthases family.</text>
</comment>
<evidence type="ECO:0000256" key="1">
    <source>
        <dbReference type="ARBA" id="ARBA00008467"/>
    </source>
</evidence>
<protein>
    <submittedName>
        <fullName evidence="5">3-oxoacyl-[acyl-carrier-protein] synthase II</fullName>
        <ecNumber evidence="5">2.3.1.179</ecNumber>
    </submittedName>
</protein>
<evidence type="ECO:0000259" key="4">
    <source>
        <dbReference type="PROSITE" id="PS52004"/>
    </source>
</evidence>
<dbReference type="PROSITE" id="PS52004">
    <property type="entry name" value="KS3_2"/>
    <property type="match status" value="1"/>
</dbReference>
<dbReference type="InterPro" id="IPR018201">
    <property type="entry name" value="Ketoacyl_synth_AS"/>
</dbReference>
<dbReference type="InterPro" id="IPR016039">
    <property type="entry name" value="Thiolase-like"/>
</dbReference>
<keyword evidence="2 3" id="KW-0808">Transferase</keyword>
<dbReference type="EC" id="2.3.1.179" evidence="5"/>
<feature type="domain" description="Ketosynthase family 3 (KS3)" evidence="4">
    <location>
        <begin position="3"/>
        <end position="413"/>
    </location>
</feature>
<dbReference type="InterPro" id="IPR000794">
    <property type="entry name" value="Beta-ketoacyl_synthase"/>
</dbReference>